<dbReference type="PANTHER" id="PTHR35011">
    <property type="entry name" value="2,3-DIKETO-L-GULONATE TRAP TRANSPORTER SMALL PERMEASE PROTEIN YIAM"/>
    <property type="match status" value="1"/>
</dbReference>
<dbReference type="RefSeq" id="WP_269332711.1">
    <property type="nucleotide sequence ID" value="NZ_JAMZFT010000002.1"/>
</dbReference>
<evidence type="ECO:0000259" key="11">
    <source>
        <dbReference type="Pfam" id="PF04290"/>
    </source>
</evidence>
<evidence type="ECO:0000256" key="7">
    <source>
        <dbReference type="ARBA" id="ARBA00023136"/>
    </source>
</evidence>
<dbReference type="AlphaFoldDB" id="A0A9J6PBX1"/>
<evidence type="ECO:0000256" key="9">
    <source>
        <dbReference type="RuleBase" id="RU369079"/>
    </source>
</evidence>
<evidence type="ECO:0000256" key="5">
    <source>
        <dbReference type="ARBA" id="ARBA00022692"/>
    </source>
</evidence>
<dbReference type="EMBL" id="JAMZFT010000002">
    <property type="protein sequence ID" value="MCP1336765.1"/>
    <property type="molecule type" value="Genomic_DNA"/>
</dbReference>
<dbReference type="InterPro" id="IPR055348">
    <property type="entry name" value="DctQ"/>
</dbReference>
<evidence type="ECO:0000256" key="8">
    <source>
        <dbReference type="ARBA" id="ARBA00038436"/>
    </source>
</evidence>
<accession>A0A9J6PBX1</accession>
<keyword evidence="7 9" id="KW-0472">Membrane</keyword>
<keyword evidence="3" id="KW-1003">Cell membrane</keyword>
<dbReference type="GO" id="GO:0022857">
    <property type="term" value="F:transmembrane transporter activity"/>
    <property type="evidence" value="ECO:0007669"/>
    <property type="project" value="UniProtKB-UniRule"/>
</dbReference>
<evidence type="ECO:0000256" key="1">
    <source>
        <dbReference type="ARBA" id="ARBA00004429"/>
    </source>
</evidence>
<feature type="transmembrane region" description="Helical" evidence="9">
    <location>
        <begin position="145"/>
        <end position="166"/>
    </location>
</feature>
<keyword evidence="4 9" id="KW-0997">Cell inner membrane</keyword>
<dbReference type="GO" id="GO:0005886">
    <property type="term" value="C:plasma membrane"/>
    <property type="evidence" value="ECO:0007669"/>
    <property type="project" value="UniProtKB-SubCell"/>
</dbReference>
<dbReference type="InterPro" id="IPR007387">
    <property type="entry name" value="TRAP_DctQ"/>
</dbReference>
<dbReference type="Proteomes" id="UP001055804">
    <property type="component" value="Unassembled WGS sequence"/>
</dbReference>
<evidence type="ECO:0000256" key="3">
    <source>
        <dbReference type="ARBA" id="ARBA00022475"/>
    </source>
</evidence>
<comment type="similarity">
    <text evidence="8 9">Belongs to the TRAP transporter small permease family.</text>
</comment>
<keyword evidence="5 9" id="KW-0812">Transmembrane</keyword>
<dbReference type="Pfam" id="PF04290">
    <property type="entry name" value="DctQ"/>
    <property type="match status" value="1"/>
</dbReference>
<keyword evidence="2 9" id="KW-0813">Transport</keyword>
<feature type="domain" description="Tripartite ATP-independent periplasmic transporters DctQ component" evidence="11">
    <location>
        <begin position="41"/>
        <end position="171"/>
    </location>
</feature>
<keyword evidence="6 9" id="KW-1133">Transmembrane helix</keyword>
<evidence type="ECO:0000256" key="10">
    <source>
        <dbReference type="SAM" id="MobiDB-lite"/>
    </source>
</evidence>
<feature type="transmembrane region" description="Helical" evidence="9">
    <location>
        <begin position="67"/>
        <end position="83"/>
    </location>
</feature>
<organism evidence="12 13">
    <name type="scientific">Futiania mangrovi</name>
    <dbReference type="NCBI Taxonomy" id="2959716"/>
    <lineage>
        <taxon>Bacteria</taxon>
        <taxon>Pseudomonadati</taxon>
        <taxon>Pseudomonadota</taxon>
        <taxon>Alphaproteobacteria</taxon>
        <taxon>Futianiales</taxon>
        <taxon>Futianiaceae</taxon>
        <taxon>Futiania</taxon>
    </lineage>
</organism>
<feature type="transmembrane region" description="Helical" evidence="9">
    <location>
        <begin position="36"/>
        <end position="55"/>
    </location>
</feature>
<comment type="subunit">
    <text evidence="9">The complex comprises the extracytoplasmic solute receptor protein and the two transmembrane proteins.</text>
</comment>
<protein>
    <recommendedName>
        <fullName evidence="9">TRAP transporter small permease protein</fullName>
    </recommendedName>
</protein>
<proteinExistence type="inferred from homology"/>
<keyword evidence="13" id="KW-1185">Reference proteome</keyword>
<comment type="caution">
    <text evidence="12">The sequence shown here is derived from an EMBL/GenBank/DDBJ whole genome shotgun (WGS) entry which is preliminary data.</text>
</comment>
<sequence length="202" mass="22093">MATSKPPLPATHPVAGSRVLALVDGVAWACARLGDVLLVLITIFLTYEVVARYVFFAPTKWTQDVSIVLQIWFAYLGMAFVLRQRQMIRITALLTVAGPAVRRAAEAFSLTVIAAFCLVAVIYGWDIMMDSIRLGRRQPTMLEMPNWIGELPVIVGFALLFVQAVADLIRLPFRPAPEFSPAGEHGPAEDDAEAASAEGPRK</sequence>
<evidence type="ECO:0000313" key="12">
    <source>
        <dbReference type="EMBL" id="MCP1336765.1"/>
    </source>
</evidence>
<evidence type="ECO:0000256" key="2">
    <source>
        <dbReference type="ARBA" id="ARBA00022448"/>
    </source>
</evidence>
<gene>
    <name evidence="12" type="ORF">NJQ99_10130</name>
</gene>
<feature type="transmembrane region" description="Helical" evidence="9">
    <location>
        <begin position="104"/>
        <end position="125"/>
    </location>
</feature>
<evidence type="ECO:0000256" key="4">
    <source>
        <dbReference type="ARBA" id="ARBA00022519"/>
    </source>
</evidence>
<comment type="subcellular location">
    <subcellularLocation>
        <location evidence="1 9">Cell inner membrane</location>
        <topology evidence="1 9">Multi-pass membrane protein</topology>
    </subcellularLocation>
</comment>
<feature type="region of interest" description="Disordered" evidence="10">
    <location>
        <begin position="179"/>
        <end position="202"/>
    </location>
</feature>
<evidence type="ECO:0000256" key="6">
    <source>
        <dbReference type="ARBA" id="ARBA00022989"/>
    </source>
</evidence>
<comment type="function">
    <text evidence="9">Part of the tripartite ATP-independent periplasmic (TRAP) transport system.</text>
</comment>
<name>A0A9J6PBX1_9PROT</name>
<reference evidence="12" key="1">
    <citation type="submission" date="2022-06" db="EMBL/GenBank/DDBJ databases">
        <title>Isolation and Genomics of Futiania mangrovii gen. nov., sp. nov., a Rare and Metabolically-versatile member in the Class Alphaproteobacteria.</title>
        <authorList>
            <person name="Liu L."/>
            <person name="Huang W.-C."/>
            <person name="Pan J."/>
            <person name="Li J."/>
            <person name="Huang Y."/>
            <person name="Du H."/>
            <person name="Liu Y."/>
            <person name="Li M."/>
        </authorList>
    </citation>
    <scope>NUCLEOTIDE SEQUENCE</scope>
    <source>
        <strain evidence="12">FT118</strain>
    </source>
</reference>
<evidence type="ECO:0000313" key="13">
    <source>
        <dbReference type="Proteomes" id="UP001055804"/>
    </source>
</evidence>